<dbReference type="HOGENOM" id="CLU_010119_8_6_1"/>
<dbReference type="SUPFAM" id="SSF51197">
    <property type="entry name" value="Clavaminate synthase-like"/>
    <property type="match status" value="1"/>
</dbReference>
<proteinExistence type="predicted"/>
<dbReference type="InterPro" id="IPR044861">
    <property type="entry name" value="IPNS-like_FE2OG_OXY"/>
</dbReference>
<dbReference type="InterPro" id="IPR050231">
    <property type="entry name" value="Iron_ascorbate_oxido_reductase"/>
</dbReference>
<dbReference type="PANTHER" id="PTHR47990">
    <property type="entry name" value="2-OXOGLUTARATE (2OG) AND FE(II)-DEPENDENT OXYGENASE SUPERFAMILY PROTEIN-RELATED"/>
    <property type="match status" value="1"/>
</dbReference>
<dbReference type="Proteomes" id="UP000008022">
    <property type="component" value="Unassembled WGS sequence"/>
</dbReference>
<name>A0A0E0QS13_ORYRU</name>
<reference evidence="2" key="2">
    <citation type="submission" date="2015-06" db="UniProtKB">
        <authorList>
            <consortium name="EnsemblPlants"/>
        </authorList>
    </citation>
    <scope>IDENTIFICATION</scope>
</reference>
<reference evidence="3" key="1">
    <citation type="submission" date="2013-06" db="EMBL/GenBank/DDBJ databases">
        <authorList>
            <person name="Zhao Q."/>
        </authorList>
    </citation>
    <scope>NUCLEOTIDE SEQUENCE</scope>
    <source>
        <strain evidence="3">cv. W1943</strain>
    </source>
</reference>
<dbReference type="Gene3D" id="2.60.120.330">
    <property type="entry name" value="B-lactam Antibiotic, Isopenicillin N Synthase, Chain"/>
    <property type="match status" value="1"/>
</dbReference>
<keyword evidence="3" id="KW-1185">Reference proteome</keyword>
<accession>A0A0E0QS13</accession>
<organism evidence="2 3">
    <name type="scientific">Oryza rufipogon</name>
    <name type="common">Brownbeard rice</name>
    <name type="synonym">Asian wild rice</name>
    <dbReference type="NCBI Taxonomy" id="4529"/>
    <lineage>
        <taxon>Eukaryota</taxon>
        <taxon>Viridiplantae</taxon>
        <taxon>Streptophyta</taxon>
        <taxon>Embryophyta</taxon>
        <taxon>Tracheophyta</taxon>
        <taxon>Spermatophyta</taxon>
        <taxon>Magnoliopsida</taxon>
        <taxon>Liliopsida</taxon>
        <taxon>Poales</taxon>
        <taxon>Poaceae</taxon>
        <taxon>BOP clade</taxon>
        <taxon>Oryzoideae</taxon>
        <taxon>Oryzeae</taxon>
        <taxon>Oryzinae</taxon>
        <taxon>Oryza</taxon>
    </lineage>
</organism>
<dbReference type="InterPro" id="IPR027443">
    <property type="entry name" value="IPNS-like_sf"/>
</dbReference>
<protein>
    <recommendedName>
        <fullName evidence="1">Isopenicillin N synthase-like Fe(2+) 2OG dioxygenase domain-containing protein</fullName>
    </recommendedName>
</protein>
<dbReference type="EnsemblPlants" id="ORUFI09G12750.1">
    <property type="protein sequence ID" value="ORUFI09G12750.1"/>
    <property type="gene ID" value="ORUFI09G12750"/>
</dbReference>
<sequence>MEEFHKEMRRLADELLELFLRLFRRGLDRWVAVPAIVPGNFVLNVGDLSSTCILTNGRFHSVYHRAVVNRDRYRSDTSSARPPDVKVAPLTDAVSPGRSAAYRAVTWPGYKAVRKKAFTTGGSALKMISTAAATDDRTQRRSELGVKLFCILVTH</sequence>
<dbReference type="Pfam" id="PF03171">
    <property type="entry name" value="2OG-FeII_Oxy"/>
    <property type="match status" value="1"/>
</dbReference>
<dbReference type="STRING" id="4529.A0A0E0QS13"/>
<evidence type="ECO:0000313" key="3">
    <source>
        <dbReference type="Proteomes" id="UP000008022"/>
    </source>
</evidence>
<dbReference type="Gramene" id="ORUFI09G12750.1">
    <property type="protein sequence ID" value="ORUFI09G12750.1"/>
    <property type="gene ID" value="ORUFI09G12750"/>
</dbReference>
<feature type="domain" description="Isopenicillin N synthase-like Fe(2+) 2OG dioxygenase" evidence="1">
    <location>
        <begin position="21"/>
        <end position="73"/>
    </location>
</feature>
<evidence type="ECO:0000313" key="2">
    <source>
        <dbReference type="EnsemblPlants" id="ORUFI09G12750.1"/>
    </source>
</evidence>
<dbReference type="eggNOG" id="KOG0143">
    <property type="taxonomic scope" value="Eukaryota"/>
</dbReference>
<dbReference type="OMA" id="FCILVTH"/>
<evidence type="ECO:0000259" key="1">
    <source>
        <dbReference type="Pfam" id="PF03171"/>
    </source>
</evidence>
<dbReference type="AlphaFoldDB" id="A0A0E0QS13"/>